<sequence length="83" mass="9434">MAQIAGVSPNYFVSLFTKATGLTPHQYVLRARIDSAQLHLKDRALSIAEVSRLTGFYTQEHFTKVFRKIVGVTPREFRSTMEC</sequence>
<keyword evidence="2" id="KW-0238">DNA-binding</keyword>
<evidence type="ECO:0000256" key="3">
    <source>
        <dbReference type="ARBA" id="ARBA00023163"/>
    </source>
</evidence>
<dbReference type="SMART" id="SM00342">
    <property type="entry name" value="HTH_ARAC"/>
    <property type="match status" value="1"/>
</dbReference>
<dbReference type="PANTHER" id="PTHR46796">
    <property type="entry name" value="HTH-TYPE TRANSCRIPTIONAL ACTIVATOR RHAS-RELATED"/>
    <property type="match status" value="1"/>
</dbReference>
<proteinExistence type="predicted"/>
<evidence type="ECO:0000313" key="5">
    <source>
        <dbReference type="EMBL" id="MBB6143559.1"/>
    </source>
</evidence>
<keyword evidence="3" id="KW-0804">Transcription</keyword>
<dbReference type="EMBL" id="JACHEK010000003">
    <property type="protein sequence ID" value="MBB6143559.1"/>
    <property type="molecule type" value="Genomic_DNA"/>
</dbReference>
<keyword evidence="6" id="KW-1185">Reference proteome</keyword>
<dbReference type="InterPro" id="IPR018062">
    <property type="entry name" value="HTH_AraC-typ_CS"/>
</dbReference>
<dbReference type="GO" id="GO:0003700">
    <property type="term" value="F:DNA-binding transcription factor activity"/>
    <property type="evidence" value="ECO:0007669"/>
    <property type="project" value="InterPro"/>
</dbReference>
<dbReference type="Pfam" id="PF12833">
    <property type="entry name" value="HTH_18"/>
    <property type="match status" value="1"/>
</dbReference>
<evidence type="ECO:0000256" key="1">
    <source>
        <dbReference type="ARBA" id="ARBA00023015"/>
    </source>
</evidence>
<dbReference type="InterPro" id="IPR020449">
    <property type="entry name" value="Tscrpt_reg_AraC-type_HTH"/>
</dbReference>
<dbReference type="InterPro" id="IPR018060">
    <property type="entry name" value="HTH_AraC"/>
</dbReference>
<dbReference type="InterPro" id="IPR050204">
    <property type="entry name" value="AraC_XylS_family_regulators"/>
</dbReference>
<feature type="domain" description="HTH araC/xylS-type" evidence="4">
    <location>
        <begin position="1"/>
        <end position="80"/>
    </location>
</feature>
<dbReference type="PROSITE" id="PS01124">
    <property type="entry name" value="HTH_ARAC_FAMILY_2"/>
    <property type="match status" value="1"/>
</dbReference>
<dbReference type="Proteomes" id="UP000538666">
    <property type="component" value="Unassembled WGS sequence"/>
</dbReference>
<gene>
    <name evidence="5" type="ORF">HNQ77_001508</name>
</gene>
<dbReference type="OrthoDB" id="6382410at2"/>
<dbReference type="Gene3D" id="1.10.10.60">
    <property type="entry name" value="Homeodomain-like"/>
    <property type="match status" value="2"/>
</dbReference>
<reference evidence="5 6" key="1">
    <citation type="submission" date="2020-08" db="EMBL/GenBank/DDBJ databases">
        <title>Genomic Encyclopedia of Type Strains, Phase IV (KMG-IV): sequencing the most valuable type-strain genomes for metagenomic binning, comparative biology and taxonomic classification.</title>
        <authorList>
            <person name="Goeker M."/>
        </authorList>
    </citation>
    <scope>NUCLEOTIDE SEQUENCE [LARGE SCALE GENOMIC DNA]</scope>
    <source>
        <strain evidence="5 6">DSM 103733</strain>
    </source>
</reference>
<accession>A0A841JUY0</accession>
<dbReference type="PRINTS" id="PR00032">
    <property type="entry name" value="HTHARAC"/>
</dbReference>
<name>A0A841JUY0_9BACT</name>
<evidence type="ECO:0000259" key="4">
    <source>
        <dbReference type="PROSITE" id="PS01124"/>
    </source>
</evidence>
<evidence type="ECO:0000256" key="2">
    <source>
        <dbReference type="ARBA" id="ARBA00023125"/>
    </source>
</evidence>
<dbReference type="AlphaFoldDB" id="A0A841JUY0"/>
<dbReference type="RefSeq" id="WP_050058819.1">
    <property type="nucleotide sequence ID" value="NZ_JACHEK010000003.1"/>
</dbReference>
<comment type="caution">
    <text evidence="5">The sequence shown here is derived from an EMBL/GenBank/DDBJ whole genome shotgun (WGS) entry which is preliminary data.</text>
</comment>
<dbReference type="InterPro" id="IPR009057">
    <property type="entry name" value="Homeodomain-like_sf"/>
</dbReference>
<keyword evidence="1" id="KW-0805">Transcription regulation</keyword>
<organism evidence="5 6">
    <name type="scientific">Silvibacterium bohemicum</name>
    <dbReference type="NCBI Taxonomy" id="1577686"/>
    <lineage>
        <taxon>Bacteria</taxon>
        <taxon>Pseudomonadati</taxon>
        <taxon>Acidobacteriota</taxon>
        <taxon>Terriglobia</taxon>
        <taxon>Terriglobales</taxon>
        <taxon>Acidobacteriaceae</taxon>
        <taxon>Silvibacterium</taxon>
    </lineage>
</organism>
<dbReference type="PROSITE" id="PS00041">
    <property type="entry name" value="HTH_ARAC_FAMILY_1"/>
    <property type="match status" value="1"/>
</dbReference>
<protein>
    <submittedName>
        <fullName evidence="5">AraC family transcriptional regulator</fullName>
    </submittedName>
</protein>
<dbReference type="PANTHER" id="PTHR46796:SF6">
    <property type="entry name" value="ARAC SUBFAMILY"/>
    <property type="match status" value="1"/>
</dbReference>
<dbReference type="SUPFAM" id="SSF46689">
    <property type="entry name" value="Homeodomain-like"/>
    <property type="match status" value="2"/>
</dbReference>
<evidence type="ECO:0000313" key="6">
    <source>
        <dbReference type="Proteomes" id="UP000538666"/>
    </source>
</evidence>
<dbReference type="GO" id="GO:0043565">
    <property type="term" value="F:sequence-specific DNA binding"/>
    <property type="evidence" value="ECO:0007669"/>
    <property type="project" value="InterPro"/>
</dbReference>